<evidence type="ECO:0000256" key="5">
    <source>
        <dbReference type="ARBA" id="ARBA00023150"/>
    </source>
</evidence>
<evidence type="ECO:0000313" key="13">
    <source>
        <dbReference type="Proteomes" id="UP000295707"/>
    </source>
</evidence>
<sequence>MNVVITDQPFDPWQQIQTLQIGGLKGGAADFGATAVFVGTLRDFNEGDAVEGMFLEHYPGMTERYLEKISAEAADRWQLVDTLIVHRVGELRPADPIVLVAVWSAHRKAAFDASRWLMEALKSHAPFWKKEQLKEGSRWVEHNTPG</sequence>
<comment type="subunit">
    <text evidence="6">Heterotetramer of 2 MoaD subunits and 2 MoaE subunits. Also stable as homodimer. The enzyme changes between these two forms during catalysis.</text>
</comment>
<comment type="pathway">
    <text evidence="1">Cofactor biosynthesis; molybdopterin biosynthesis.</text>
</comment>
<comment type="caution">
    <text evidence="12">The sequence shown here is derived from an EMBL/GenBank/DDBJ whole genome shotgun (WGS) entry which is preliminary data.</text>
</comment>
<evidence type="ECO:0000256" key="7">
    <source>
        <dbReference type="ARBA" id="ARBA00029745"/>
    </source>
</evidence>
<dbReference type="GO" id="GO:0006777">
    <property type="term" value="P:Mo-molybdopterin cofactor biosynthetic process"/>
    <property type="evidence" value="ECO:0007669"/>
    <property type="project" value="UniProtKB-KW"/>
</dbReference>
<keyword evidence="5" id="KW-0501">Molybdenum cofactor biosynthesis</keyword>
<dbReference type="Gene3D" id="3.90.1170.40">
    <property type="entry name" value="Molybdopterin biosynthesis MoaE subunit"/>
    <property type="match status" value="1"/>
</dbReference>
<comment type="similarity">
    <text evidence="2">Belongs to the MoaE family.</text>
</comment>
<dbReference type="AlphaFoldDB" id="A0A4R1HBQ3"/>
<dbReference type="GO" id="GO:0030366">
    <property type="term" value="F:molybdopterin synthase activity"/>
    <property type="evidence" value="ECO:0007669"/>
    <property type="project" value="UniProtKB-EC"/>
</dbReference>
<accession>A0A4R1HBQ3</accession>
<evidence type="ECO:0000256" key="1">
    <source>
        <dbReference type="ARBA" id="ARBA00005046"/>
    </source>
</evidence>
<comment type="catalytic activity">
    <reaction evidence="11">
        <text>2 [molybdopterin-synthase sulfur-carrier protein]-C-terminal-Gly-aminoethanethioate + cyclic pyranopterin phosphate + H2O = molybdopterin + 2 [molybdopterin-synthase sulfur-carrier protein]-C-terminal Gly-Gly + 2 H(+)</text>
        <dbReference type="Rhea" id="RHEA:26333"/>
        <dbReference type="Rhea" id="RHEA-COMP:12202"/>
        <dbReference type="Rhea" id="RHEA-COMP:19907"/>
        <dbReference type="ChEBI" id="CHEBI:15377"/>
        <dbReference type="ChEBI" id="CHEBI:15378"/>
        <dbReference type="ChEBI" id="CHEBI:58698"/>
        <dbReference type="ChEBI" id="CHEBI:59648"/>
        <dbReference type="ChEBI" id="CHEBI:90778"/>
        <dbReference type="ChEBI" id="CHEBI:232372"/>
        <dbReference type="EC" id="2.8.1.12"/>
    </reaction>
</comment>
<dbReference type="PANTHER" id="PTHR23404">
    <property type="entry name" value="MOLYBDOPTERIN SYNTHASE RELATED"/>
    <property type="match status" value="1"/>
</dbReference>
<protein>
    <recommendedName>
        <fullName evidence="4">Molybdopterin synthase catalytic subunit</fullName>
        <ecNumber evidence="3">2.8.1.12</ecNumber>
    </recommendedName>
    <alternativeName>
        <fullName evidence="9">MPT synthase subunit 2</fullName>
    </alternativeName>
    <alternativeName>
        <fullName evidence="7">Molybdenum cofactor biosynthesis protein E</fullName>
    </alternativeName>
    <alternativeName>
        <fullName evidence="8">Molybdopterin-converting factor large subunit</fullName>
    </alternativeName>
    <alternativeName>
        <fullName evidence="10">Molybdopterin-converting factor subunit 2</fullName>
    </alternativeName>
</protein>
<dbReference type="SUPFAM" id="SSF54690">
    <property type="entry name" value="Molybdopterin synthase subunit MoaE"/>
    <property type="match status" value="1"/>
</dbReference>
<dbReference type="EMBL" id="SMFX01000001">
    <property type="protein sequence ID" value="TCK19424.1"/>
    <property type="molecule type" value="Genomic_DNA"/>
</dbReference>
<evidence type="ECO:0000256" key="9">
    <source>
        <dbReference type="ARBA" id="ARBA00030781"/>
    </source>
</evidence>
<dbReference type="Proteomes" id="UP000295707">
    <property type="component" value="Unassembled WGS sequence"/>
</dbReference>
<dbReference type="OrthoDB" id="9803224at2"/>
<evidence type="ECO:0000256" key="10">
    <source>
        <dbReference type="ARBA" id="ARBA00032474"/>
    </source>
</evidence>
<evidence type="ECO:0000256" key="3">
    <source>
        <dbReference type="ARBA" id="ARBA00011950"/>
    </source>
</evidence>
<evidence type="ECO:0000256" key="2">
    <source>
        <dbReference type="ARBA" id="ARBA00005426"/>
    </source>
</evidence>
<evidence type="ECO:0000256" key="6">
    <source>
        <dbReference type="ARBA" id="ARBA00026066"/>
    </source>
</evidence>
<dbReference type="CDD" id="cd00756">
    <property type="entry name" value="MoaE"/>
    <property type="match status" value="1"/>
</dbReference>
<dbReference type="InterPro" id="IPR036563">
    <property type="entry name" value="MoaE_sf"/>
</dbReference>
<name>A0A4R1HBQ3_9GAMM</name>
<evidence type="ECO:0000256" key="8">
    <source>
        <dbReference type="ARBA" id="ARBA00030407"/>
    </source>
</evidence>
<evidence type="ECO:0000256" key="11">
    <source>
        <dbReference type="ARBA" id="ARBA00049878"/>
    </source>
</evidence>
<evidence type="ECO:0000256" key="4">
    <source>
        <dbReference type="ARBA" id="ARBA00013858"/>
    </source>
</evidence>
<keyword evidence="13" id="KW-1185">Reference proteome</keyword>
<dbReference type="UniPathway" id="UPA00344"/>
<dbReference type="Pfam" id="PF02391">
    <property type="entry name" value="MoaE"/>
    <property type="match status" value="1"/>
</dbReference>
<organism evidence="12 13">
    <name type="scientific">Thiogranum longum</name>
    <dbReference type="NCBI Taxonomy" id="1537524"/>
    <lineage>
        <taxon>Bacteria</taxon>
        <taxon>Pseudomonadati</taxon>
        <taxon>Pseudomonadota</taxon>
        <taxon>Gammaproteobacteria</taxon>
        <taxon>Chromatiales</taxon>
        <taxon>Ectothiorhodospiraceae</taxon>
        <taxon>Thiogranum</taxon>
    </lineage>
</organism>
<dbReference type="InterPro" id="IPR003448">
    <property type="entry name" value="Mopterin_biosynth_MoaE"/>
</dbReference>
<dbReference type="RefSeq" id="WP_132974083.1">
    <property type="nucleotide sequence ID" value="NZ_SMFX01000001.1"/>
</dbReference>
<proteinExistence type="inferred from homology"/>
<evidence type="ECO:0000313" key="12">
    <source>
        <dbReference type="EMBL" id="TCK19424.1"/>
    </source>
</evidence>
<gene>
    <name evidence="12" type="ORF">DFR30_2735</name>
</gene>
<reference evidence="12 13" key="1">
    <citation type="submission" date="2019-03" db="EMBL/GenBank/DDBJ databases">
        <title>Genomic Encyclopedia of Type Strains, Phase IV (KMG-IV): sequencing the most valuable type-strain genomes for metagenomic binning, comparative biology and taxonomic classification.</title>
        <authorList>
            <person name="Goeker M."/>
        </authorList>
    </citation>
    <scope>NUCLEOTIDE SEQUENCE [LARGE SCALE GENOMIC DNA]</scope>
    <source>
        <strain evidence="12 13">DSM 19610</strain>
    </source>
</reference>
<dbReference type="EC" id="2.8.1.12" evidence="3"/>